<feature type="active site" description="Charge relay system" evidence="5">
    <location>
        <position position="143"/>
    </location>
</feature>
<accession>A0A8T9CI26</accession>
<dbReference type="InterPro" id="IPR020556">
    <property type="entry name" value="Amidase_CS"/>
</dbReference>
<dbReference type="PANTHER" id="PTHR46072:SF4">
    <property type="entry name" value="AMIDASE C550.07-RELATED"/>
    <property type="match status" value="1"/>
</dbReference>
<dbReference type="EC" id="3.5.1.4" evidence="3"/>
<reference evidence="9 10" key="1">
    <citation type="submission" date="2018-05" db="EMBL/GenBank/DDBJ databases">
        <title>Genome sequencing and assembly of the regulated plant pathogen Lachnellula willkommii and related sister species for the development of diagnostic species identification markers.</title>
        <authorList>
            <person name="Giroux E."/>
            <person name="Bilodeau G."/>
        </authorList>
    </citation>
    <scope>NUCLEOTIDE SEQUENCE [LARGE SCALE GENOMIC DNA]</scope>
    <source>
        <strain evidence="9 10">CBS 268.59</strain>
    </source>
</reference>
<evidence type="ECO:0000256" key="2">
    <source>
        <dbReference type="ARBA" id="ARBA00009199"/>
    </source>
</evidence>
<feature type="binding site" evidence="6">
    <location>
        <position position="218"/>
    </location>
    <ligand>
        <name>substrate</name>
    </ligand>
</feature>
<proteinExistence type="inferred from homology"/>
<feature type="region of interest" description="Disordered" evidence="7">
    <location>
        <begin position="1"/>
        <end position="27"/>
    </location>
</feature>
<keyword evidence="4" id="KW-0378">Hydrolase</keyword>
<dbReference type="InterPro" id="IPR036928">
    <property type="entry name" value="AS_sf"/>
</dbReference>
<dbReference type="InterPro" id="IPR023631">
    <property type="entry name" value="Amidase_dom"/>
</dbReference>
<evidence type="ECO:0000256" key="5">
    <source>
        <dbReference type="PIRSR" id="PIRSR001221-1"/>
    </source>
</evidence>
<dbReference type="Gene3D" id="3.90.1300.10">
    <property type="entry name" value="Amidase signature (AS) domain"/>
    <property type="match status" value="1"/>
</dbReference>
<dbReference type="SUPFAM" id="SSF75304">
    <property type="entry name" value="Amidase signature (AS) enzymes"/>
    <property type="match status" value="1"/>
</dbReference>
<evidence type="ECO:0000256" key="6">
    <source>
        <dbReference type="PIRSR" id="PIRSR001221-2"/>
    </source>
</evidence>
<dbReference type="Pfam" id="PF01425">
    <property type="entry name" value="Amidase"/>
    <property type="match status" value="1"/>
</dbReference>
<dbReference type="PANTHER" id="PTHR46072">
    <property type="entry name" value="AMIDASE-RELATED-RELATED"/>
    <property type="match status" value="1"/>
</dbReference>
<dbReference type="PROSITE" id="PS00571">
    <property type="entry name" value="AMIDASES"/>
    <property type="match status" value="1"/>
</dbReference>
<evidence type="ECO:0000259" key="8">
    <source>
        <dbReference type="Pfam" id="PF01425"/>
    </source>
</evidence>
<feature type="compositionally biased region" description="Basic and acidic residues" evidence="7">
    <location>
        <begin position="12"/>
        <end position="27"/>
    </location>
</feature>
<feature type="active site" description="Charge relay system" evidence="5">
    <location>
        <position position="218"/>
    </location>
</feature>
<evidence type="ECO:0000256" key="1">
    <source>
        <dbReference type="ARBA" id="ARBA00001311"/>
    </source>
</evidence>
<sequence length="581" mass="64503">MGPPSRAKLKRPWQEVAKEAENHRRESLAKVEGLPPAIERIQLSSTLPQNSIEIPEEILDSLDFQITQKLPEELLSLMADGKLSSVQVTSAFLRRAVLAQKLTNCITELLPERALARAKYLDDYLTQHKCPIGPLHGLPISVKEMIGINDLGLNAGYVSWWGKTATEDAHVLQILWNAGAVFHARTTQPQSMMHLETDSNLYGVTVNPYNRETTCGGSSGGEGALIAMRGSVLGVGSDIGGSIRNPAANCGIYGFKPTSFRIPTDGWCSTMAGADPIPGVIGPMSSSIEGIIMFMQVIISSKPWLLEPALVPMPWILPLFSSAQPLKIGIMWHDNVVTPHPPITRAVQEVLTRLKVLQNVEVVDWKPYLHDEAWAIISSLYFTDGGAEDAATIAESGEPWRPLTKWIIKENPCVKKLTAQKLYYWQEEREAYRKEYANVWNDTATGRNKQGSLEGMVDVILCPAAPGVAPAHNTSKYWAYTSQWNLLDYPAITFKVSKSDRARDAPVEQFKPMTDIDEEHWKLCKILRPTIYRSCYSNGILDNANRSHGLPISLQLVGRRFEDEKVLAVLKYLTAEIGLPL</sequence>
<evidence type="ECO:0000256" key="7">
    <source>
        <dbReference type="SAM" id="MobiDB-lite"/>
    </source>
</evidence>
<name>A0A8T9CI26_9HELO</name>
<dbReference type="EMBL" id="QGMK01000326">
    <property type="protein sequence ID" value="TVY82383.1"/>
    <property type="molecule type" value="Genomic_DNA"/>
</dbReference>
<evidence type="ECO:0000313" key="10">
    <source>
        <dbReference type="Proteomes" id="UP000469558"/>
    </source>
</evidence>
<gene>
    <name evidence="9" type="ORF">LSUE1_G002700</name>
</gene>
<dbReference type="OrthoDB" id="6428749at2759"/>
<dbReference type="AlphaFoldDB" id="A0A8T9CI26"/>
<comment type="similarity">
    <text evidence="2">Belongs to the amidase family.</text>
</comment>
<dbReference type="PIRSF" id="PIRSF001221">
    <property type="entry name" value="Amidase_fungi"/>
    <property type="match status" value="1"/>
</dbReference>
<feature type="domain" description="Amidase" evidence="8">
    <location>
        <begin position="88"/>
        <end position="567"/>
    </location>
</feature>
<organism evidence="9 10">
    <name type="scientific">Lachnellula suecica</name>
    <dbReference type="NCBI Taxonomy" id="602035"/>
    <lineage>
        <taxon>Eukaryota</taxon>
        <taxon>Fungi</taxon>
        <taxon>Dikarya</taxon>
        <taxon>Ascomycota</taxon>
        <taxon>Pezizomycotina</taxon>
        <taxon>Leotiomycetes</taxon>
        <taxon>Helotiales</taxon>
        <taxon>Lachnaceae</taxon>
        <taxon>Lachnellula</taxon>
    </lineage>
</organism>
<feature type="active site" description="Acyl-ester intermediate" evidence="5">
    <location>
        <position position="242"/>
    </location>
</feature>
<protein>
    <recommendedName>
        <fullName evidence="3">amidase</fullName>
        <ecNumber evidence="3">3.5.1.4</ecNumber>
    </recommendedName>
</protein>
<comment type="catalytic activity">
    <reaction evidence="1">
        <text>a monocarboxylic acid amide + H2O = a monocarboxylate + NH4(+)</text>
        <dbReference type="Rhea" id="RHEA:12020"/>
        <dbReference type="ChEBI" id="CHEBI:15377"/>
        <dbReference type="ChEBI" id="CHEBI:28938"/>
        <dbReference type="ChEBI" id="CHEBI:35757"/>
        <dbReference type="ChEBI" id="CHEBI:83628"/>
        <dbReference type="EC" id="3.5.1.4"/>
    </reaction>
</comment>
<feature type="binding site" evidence="6">
    <location>
        <begin position="239"/>
        <end position="242"/>
    </location>
    <ligand>
        <name>substrate</name>
    </ligand>
</feature>
<comment type="caution">
    <text evidence="9">The sequence shown here is derived from an EMBL/GenBank/DDBJ whole genome shotgun (WGS) entry which is preliminary data.</text>
</comment>
<dbReference type="Proteomes" id="UP000469558">
    <property type="component" value="Unassembled WGS sequence"/>
</dbReference>
<dbReference type="GO" id="GO:0004040">
    <property type="term" value="F:amidase activity"/>
    <property type="evidence" value="ECO:0007669"/>
    <property type="project" value="UniProtKB-EC"/>
</dbReference>
<evidence type="ECO:0000256" key="4">
    <source>
        <dbReference type="ARBA" id="ARBA00022801"/>
    </source>
</evidence>
<evidence type="ECO:0000313" key="9">
    <source>
        <dbReference type="EMBL" id="TVY82383.1"/>
    </source>
</evidence>
<evidence type="ECO:0000256" key="3">
    <source>
        <dbReference type="ARBA" id="ARBA00012922"/>
    </source>
</evidence>
<feature type="binding site" evidence="6">
    <location>
        <position position="192"/>
    </location>
    <ligand>
        <name>substrate</name>
    </ligand>
</feature>
<keyword evidence="10" id="KW-1185">Reference proteome</keyword>